<sequence>MSAPSAPATGAPTAAPSAPAPGGTAPATAVQNGKTRPADLPADIPLPTGKITTVNGATGGYLITCEAADGDLAAYQAALKAAGFEVSPVGDGSVLAEKGESNLLITSSSTTITVTYAKI</sequence>
<dbReference type="EMBL" id="QVIG01000001">
    <property type="protein sequence ID" value="RGD59295.1"/>
    <property type="molecule type" value="Genomic_DNA"/>
</dbReference>
<dbReference type="Proteomes" id="UP000263377">
    <property type="component" value="Unassembled WGS sequence"/>
</dbReference>
<organism evidence="2 3">
    <name type="scientific">Kitasatospora xanthocidica</name>
    <dbReference type="NCBI Taxonomy" id="83382"/>
    <lineage>
        <taxon>Bacteria</taxon>
        <taxon>Bacillati</taxon>
        <taxon>Actinomycetota</taxon>
        <taxon>Actinomycetes</taxon>
        <taxon>Kitasatosporales</taxon>
        <taxon>Streptomycetaceae</taxon>
        <taxon>Kitasatospora</taxon>
    </lineage>
</organism>
<proteinExistence type="predicted"/>
<dbReference type="AlphaFoldDB" id="A0A372ZVQ6"/>
<accession>A0A372ZVQ6</accession>
<feature type="region of interest" description="Disordered" evidence="1">
    <location>
        <begin position="1"/>
        <end position="44"/>
    </location>
</feature>
<evidence type="ECO:0000256" key="1">
    <source>
        <dbReference type="SAM" id="MobiDB-lite"/>
    </source>
</evidence>
<protein>
    <submittedName>
        <fullName evidence="2">Uncharacterized protein</fullName>
    </submittedName>
</protein>
<keyword evidence="3" id="KW-1185">Reference proteome</keyword>
<name>A0A372ZVQ6_9ACTN</name>
<reference evidence="2 3" key="1">
    <citation type="submission" date="2018-08" db="EMBL/GenBank/DDBJ databases">
        <title>Diversity &amp; Physiological Properties of Lignin-Decomposing Actinobacteria from Soil.</title>
        <authorList>
            <person name="Roh S.G."/>
            <person name="Kim S.B."/>
        </authorList>
    </citation>
    <scope>NUCLEOTIDE SEQUENCE [LARGE SCALE GENOMIC DNA]</scope>
    <source>
        <strain evidence="2 3">MMS17-GH009</strain>
    </source>
</reference>
<feature type="compositionally biased region" description="Low complexity" evidence="1">
    <location>
        <begin position="1"/>
        <end position="29"/>
    </location>
</feature>
<gene>
    <name evidence="2" type="ORF">DR950_17235</name>
</gene>
<comment type="caution">
    <text evidence="2">The sequence shown here is derived from an EMBL/GenBank/DDBJ whole genome shotgun (WGS) entry which is preliminary data.</text>
</comment>
<evidence type="ECO:0000313" key="2">
    <source>
        <dbReference type="EMBL" id="RGD59295.1"/>
    </source>
</evidence>
<evidence type="ECO:0000313" key="3">
    <source>
        <dbReference type="Proteomes" id="UP000263377"/>
    </source>
</evidence>